<name>A0A0A9F2H3_ARUDO</name>
<protein>
    <submittedName>
        <fullName evidence="1">Uncharacterized protein</fullName>
    </submittedName>
</protein>
<dbReference type="EMBL" id="GBRH01191374">
    <property type="protein sequence ID" value="JAE06522.1"/>
    <property type="molecule type" value="Transcribed_RNA"/>
</dbReference>
<organism evidence="1">
    <name type="scientific">Arundo donax</name>
    <name type="common">Giant reed</name>
    <name type="synonym">Donax arundinaceus</name>
    <dbReference type="NCBI Taxonomy" id="35708"/>
    <lineage>
        <taxon>Eukaryota</taxon>
        <taxon>Viridiplantae</taxon>
        <taxon>Streptophyta</taxon>
        <taxon>Embryophyta</taxon>
        <taxon>Tracheophyta</taxon>
        <taxon>Spermatophyta</taxon>
        <taxon>Magnoliopsida</taxon>
        <taxon>Liliopsida</taxon>
        <taxon>Poales</taxon>
        <taxon>Poaceae</taxon>
        <taxon>PACMAD clade</taxon>
        <taxon>Arundinoideae</taxon>
        <taxon>Arundineae</taxon>
        <taxon>Arundo</taxon>
    </lineage>
</organism>
<reference evidence="1" key="2">
    <citation type="journal article" date="2015" name="Data Brief">
        <title>Shoot transcriptome of the giant reed, Arundo donax.</title>
        <authorList>
            <person name="Barrero R.A."/>
            <person name="Guerrero F.D."/>
            <person name="Moolhuijzen P."/>
            <person name="Goolsby J.A."/>
            <person name="Tidwell J."/>
            <person name="Bellgard S.E."/>
            <person name="Bellgard M.I."/>
        </authorList>
    </citation>
    <scope>NUCLEOTIDE SEQUENCE</scope>
    <source>
        <tissue evidence="1">Shoot tissue taken approximately 20 cm above the soil surface</tissue>
    </source>
</reference>
<dbReference type="AlphaFoldDB" id="A0A0A9F2H3"/>
<sequence length="43" mass="5195">MECIRNSSSEQKIWENLILHIKHNTHLLQTKIYDCKRNTQITL</sequence>
<evidence type="ECO:0000313" key="1">
    <source>
        <dbReference type="EMBL" id="JAE06522.1"/>
    </source>
</evidence>
<accession>A0A0A9F2H3</accession>
<proteinExistence type="predicted"/>
<reference evidence="1" key="1">
    <citation type="submission" date="2014-09" db="EMBL/GenBank/DDBJ databases">
        <authorList>
            <person name="Magalhaes I.L.F."/>
            <person name="Oliveira U."/>
            <person name="Santos F.R."/>
            <person name="Vidigal T.H.D.A."/>
            <person name="Brescovit A.D."/>
            <person name="Santos A.J."/>
        </authorList>
    </citation>
    <scope>NUCLEOTIDE SEQUENCE</scope>
    <source>
        <tissue evidence="1">Shoot tissue taken approximately 20 cm above the soil surface</tissue>
    </source>
</reference>